<organism evidence="1 2">
    <name type="scientific">Canicola haemoglobinophilus</name>
    <dbReference type="NCBI Taxonomy" id="733"/>
    <lineage>
        <taxon>Bacteria</taxon>
        <taxon>Pseudomonadati</taxon>
        <taxon>Pseudomonadota</taxon>
        <taxon>Gammaproteobacteria</taxon>
        <taxon>Pasteurellales</taxon>
        <taxon>Pasteurellaceae</taxon>
        <taxon>Canicola</taxon>
    </lineage>
</organism>
<sequence>MNNNFDTENFEGFAYLDFDNFTVAWNIARGMFCTTSQLPNDEYKNSFLSTHMAGLLSNNSADRLYAELEIEKIRLLYFPNRVSRLKGAFIFDEIDSISRFWTCNNWGGHFKDEYLADIGVAPTHSTKVDANWINYIMDESCKLKGDFEESVKNYWRGIPCPDKDPIWERIIEGHITIWSNDIRKKATENILSIYPNSWIFLRYASLCAKAGLTEGQIFPFISQHDSTVTIDYFMQAKYIQDAQFINSLLVYDTDNSITIENVHSEYEFIQLPDLSGFSKKLTVDDKNGFSNLVKLWTSGQSI</sequence>
<dbReference type="SUPFAM" id="SSF56399">
    <property type="entry name" value="ADP-ribosylation"/>
    <property type="match status" value="1"/>
</dbReference>
<dbReference type="Proteomes" id="UP000254496">
    <property type="component" value="Unassembled WGS sequence"/>
</dbReference>
<accession>A0AB38HD50</accession>
<dbReference type="RefSeq" id="WP_115073477.1">
    <property type="nucleotide sequence ID" value="NZ_UGHE01000002.1"/>
</dbReference>
<comment type="caution">
    <text evidence="1">The sequence shown here is derived from an EMBL/GenBank/DDBJ whole genome shotgun (WGS) entry which is preliminary data.</text>
</comment>
<proteinExistence type="predicted"/>
<dbReference type="AlphaFoldDB" id="A0AB38HD50"/>
<reference evidence="1 2" key="1">
    <citation type="submission" date="2018-06" db="EMBL/GenBank/DDBJ databases">
        <authorList>
            <consortium name="Pathogen Informatics"/>
            <person name="Doyle S."/>
        </authorList>
    </citation>
    <scope>NUCLEOTIDE SEQUENCE [LARGE SCALE GENOMIC DNA]</scope>
    <source>
        <strain evidence="1 2">NCTC8540</strain>
    </source>
</reference>
<evidence type="ECO:0000313" key="1">
    <source>
        <dbReference type="EMBL" id="STO69593.1"/>
    </source>
</evidence>
<evidence type="ECO:0000313" key="2">
    <source>
        <dbReference type="Proteomes" id="UP000254496"/>
    </source>
</evidence>
<protein>
    <submittedName>
        <fullName evidence="1">Uncharacterized protein</fullName>
    </submittedName>
</protein>
<dbReference type="EMBL" id="UGHJ01000001">
    <property type="protein sequence ID" value="STO69593.1"/>
    <property type="molecule type" value="Genomic_DNA"/>
</dbReference>
<gene>
    <name evidence="1" type="ORF">NCTC8540_02146</name>
</gene>
<name>A0AB38HD50_9PAST</name>